<name>A0A8X6WHX8_TRICX</name>
<proteinExistence type="predicted"/>
<dbReference type="Proteomes" id="UP000887159">
    <property type="component" value="Unassembled WGS sequence"/>
</dbReference>
<sequence>MLFKFIFLNVICDHVVTSSFRNEFHSFRTILFHDNNRLSFGARAAGVHYLLLSVWTLVPVRLGKQFSGNSTVDEIASAAADCRLTYTMASCPQRRPEKPKKGEGEREKKEKKDERERSPALDGEKGLVRDLEWKDDERHVALK</sequence>
<feature type="compositionally biased region" description="Basic and acidic residues" evidence="1">
    <location>
        <begin position="94"/>
        <end position="128"/>
    </location>
</feature>
<feature type="region of interest" description="Disordered" evidence="1">
    <location>
        <begin position="91"/>
        <end position="128"/>
    </location>
</feature>
<gene>
    <name evidence="2" type="ORF">TNCV_797271</name>
</gene>
<protein>
    <submittedName>
        <fullName evidence="2">Uncharacterized protein</fullName>
    </submittedName>
</protein>
<dbReference type="AlphaFoldDB" id="A0A8X6WHX8"/>
<organism evidence="2 3">
    <name type="scientific">Trichonephila clavipes</name>
    <name type="common">Golden silk orbweaver</name>
    <name type="synonym">Nephila clavipes</name>
    <dbReference type="NCBI Taxonomy" id="2585209"/>
    <lineage>
        <taxon>Eukaryota</taxon>
        <taxon>Metazoa</taxon>
        <taxon>Ecdysozoa</taxon>
        <taxon>Arthropoda</taxon>
        <taxon>Chelicerata</taxon>
        <taxon>Arachnida</taxon>
        <taxon>Araneae</taxon>
        <taxon>Araneomorphae</taxon>
        <taxon>Entelegynae</taxon>
        <taxon>Araneoidea</taxon>
        <taxon>Nephilidae</taxon>
        <taxon>Trichonephila</taxon>
    </lineage>
</organism>
<comment type="caution">
    <text evidence="2">The sequence shown here is derived from an EMBL/GenBank/DDBJ whole genome shotgun (WGS) entry which is preliminary data.</text>
</comment>
<dbReference type="EMBL" id="BMAU01021431">
    <property type="protein sequence ID" value="GFY35378.1"/>
    <property type="molecule type" value="Genomic_DNA"/>
</dbReference>
<evidence type="ECO:0000313" key="3">
    <source>
        <dbReference type="Proteomes" id="UP000887159"/>
    </source>
</evidence>
<evidence type="ECO:0000313" key="2">
    <source>
        <dbReference type="EMBL" id="GFY35378.1"/>
    </source>
</evidence>
<evidence type="ECO:0000256" key="1">
    <source>
        <dbReference type="SAM" id="MobiDB-lite"/>
    </source>
</evidence>
<accession>A0A8X6WHX8</accession>
<keyword evidence="3" id="KW-1185">Reference proteome</keyword>
<reference evidence="2" key="1">
    <citation type="submission" date="2020-08" db="EMBL/GenBank/DDBJ databases">
        <title>Multicomponent nature underlies the extraordinary mechanical properties of spider dragline silk.</title>
        <authorList>
            <person name="Kono N."/>
            <person name="Nakamura H."/>
            <person name="Mori M."/>
            <person name="Yoshida Y."/>
            <person name="Ohtoshi R."/>
            <person name="Malay A.D."/>
            <person name="Moran D.A.P."/>
            <person name="Tomita M."/>
            <person name="Numata K."/>
            <person name="Arakawa K."/>
        </authorList>
    </citation>
    <scope>NUCLEOTIDE SEQUENCE</scope>
</reference>